<name>A0A318Y1D5_ASPNB</name>
<dbReference type="AlphaFoldDB" id="A0A318Y1D5"/>
<keyword evidence="2" id="KW-1185">Reference proteome</keyword>
<dbReference type="PANTHER" id="PTHR15503:SF36">
    <property type="entry name" value="RETROTRANSPOSON GAG-LIKE PROTEIN 5"/>
    <property type="match status" value="1"/>
</dbReference>
<dbReference type="InterPro" id="IPR032567">
    <property type="entry name" value="RTL1-rel"/>
</dbReference>
<feature type="non-terminal residue" evidence="1">
    <location>
        <position position="1"/>
    </location>
</feature>
<dbReference type="Gene3D" id="3.10.10.10">
    <property type="entry name" value="HIV Type 1 Reverse Transcriptase, subunit A, domain 1"/>
    <property type="match status" value="1"/>
</dbReference>
<dbReference type="SUPFAM" id="SSF56672">
    <property type="entry name" value="DNA/RNA polymerases"/>
    <property type="match status" value="1"/>
</dbReference>
<dbReference type="InterPro" id="IPR043128">
    <property type="entry name" value="Rev_trsase/Diguanyl_cyclase"/>
</dbReference>
<protein>
    <submittedName>
        <fullName evidence="1">Uncharacterized protein</fullName>
    </submittedName>
</protein>
<gene>
    <name evidence="1" type="ORF">BO87DRAFT_322857</name>
</gene>
<sequence>NHAINFKFKELFLYSLIYPLLKIELKFFKKYINKNLYLDYIRLFKSFINIFIFFISKKNNSLRLCVDYEELNKIFIKNYYFLSFILKILLAGNQESLLTKIIIS</sequence>
<evidence type="ECO:0000313" key="2">
    <source>
        <dbReference type="Proteomes" id="UP000247647"/>
    </source>
</evidence>
<evidence type="ECO:0000313" key="1">
    <source>
        <dbReference type="EMBL" id="PYH28165.1"/>
    </source>
</evidence>
<dbReference type="PANTHER" id="PTHR15503">
    <property type="entry name" value="LDOC1 RELATED"/>
    <property type="match status" value="1"/>
</dbReference>
<organism evidence="1 2">
    <name type="scientific">Aspergillus neoniger (strain CBS 115656)</name>
    <dbReference type="NCBI Taxonomy" id="1448310"/>
    <lineage>
        <taxon>Eukaryota</taxon>
        <taxon>Fungi</taxon>
        <taxon>Dikarya</taxon>
        <taxon>Ascomycota</taxon>
        <taxon>Pezizomycotina</taxon>
        <taxon>Eurotiomycetes</taxon>
        <taxon>Eurotiomycetidae</taxon>
        <taxon>Eurotiales</taxon>
        <taxon>Aspergillaceae</taxon>
        <taxon>Aspergillus</taxon>
        <taxon>Aspergillus subgen. Circumdati</taxon>
    </lineage>
</organism>
<dbReference type="RefSeq" id="XP_025473643.1">
    <property type="nucleotide sequence ID" value="XM_025620000.1"/>
</dbReference>
<dbReference type="Gene3D" id="3.30.70.270">
    <property type="match status" value="1"/>
</dbReference>
<dbReference type="Proteomes" id="UP000247647">
    <property type="component" value="Unassembled WGS sequence"/>
</dbReference>
<accession>A0A318Y1D5</accession>
<dbReference type="OrthoDB" id="4488294at2759"/>
<dbReference type="GeneID" id="37122456"/>
<reference evidence="1" key="1">
    <citation type="submission" date="2016-12" db="EMBL/GenBank/DDBJ databases">
        <title>The genomes of Aspergillus section Nigri reveals drivers in fungal speciation.</title>
        <authorList>
            <consortium name="DOE Joint Genome Institute"/>
            <person name="Vesth T.C."/>
            <person name="Nybo J."/>
            <person name="Theobald S."/>
            <person name="Brandl J."/>
            <person name="Frisvad J.C."/>
            <person name="Nielsen K.F."/>
            <person name="Lyhne E.K."/>
            <person name="Kogle M.E."/>
            <person name="Kuo A."/>
            <person name="Riley R."/>
            <person name="Clum A."/>
            <person name="Nolan M."/>
            <person name="Lipzen A."/>
            <person name="Salamov A."/>
            <person name="Henrissat B."/>
            <person name="Wiebenga A."/>
            <person name="De Vries R.P."/>
            <person name="Grigoriev I.V."/>
            <person name="Mortensen U.H."/>
            <person name="Andersen M.R."/>
            <person name="Baker S.E."/>
        </authorList>
    </citation>
    <scope>NUCLEOTIDE SEQUENCE [LARGE SCALE GENOMIC DNA]</scope>
    <source>
        <strain evidence="1">CBS 115656</strain>
    </source>
</reference>
<proteinExistence type="predicted"/>
<dbReference type="EMBL" id="KZ821537">
    <property type="protein sequence ID" value="PYH28165.1"/>
    <property type="molecule type" value="Genomic_DNA"/>
</dbReference>
<dbReference type="InterPro" id="IPR043502">
    <property type="entry name" value="DNA/RNA_pol_sf"/>
</dbReference>